<dbReference type="RefSeq" id="XP_008864103.1">
    <property type="nucleotide sequence ID" value="XM_008865881.1"/>
</dbReference>
<evidence type="ECO:0000256" key="1">
    <source>
        <dbReference type="SAM" id="MobiDB-lite"/>
    </source>
</evidence>
<organism evidence="2">
    <name type="scientific">Aphanomyces invadans</name>
    <dbReference type="NCBI Taxonomy" id="157072"/>
    <lineage>
        <taxon>Eukaryota</taxon>
        <taxon>Sar</taxon>
        <taxon>Stramenopiles</taxon>
        <taxon>Oomycota</taxon>
        <taxon>Saprolegniomycetes</taxon>
        <taxon>Saprolegniales</taxon>
        <taxon>Verrucalvaceae</taxon>
        <taxon>Aphanomyces</taxon>
    </lineage>
</organism>
<reference evidence="2" key="1">
    <citation type="submission" date="2013-12" db="EMBL/GenBank/DDBJ databases">
        <title>The Genome Sequence of Aphanomyces invadans NJM9701.</title>
        <authorList>
            <consortium name="The Broad Institute Genomics Platform"/>
            <person name="Russ C."/>
            <person name="Tyler B."/>
            <person name="van West P."/>
            <person name="Dieguez-Uribeondo J."/>
            <person name="Young S.K."/>
            <person name="Zeng Q."/>
            <person name="Gargeya S."/>
            <person name="Fitzgerald M."/>
            <person name="Abouelleil A."/>
            <person name="Alvarado L."/>
            <person name="Chapman S.B."/>
            <person name="Gainer-Dewar J."/>
            <person name="Goldberg J."/>
            <person name="Griggs A."/>
            <person name="Gujja S."/>
            <person name="Hansen M."/>
            <person name="Howarth C."/>
            <person name="Imamovic A."/>
            <person name="Ireland A."/>
            <person name="Larimer J."/>
            <person name="McCowan C."/>
            <person name="Murphy C."/>
            <person name="Pearson M."/>
            <person name="Poon T.W."/>
            <person name="Priest M."/>
            <person name="Roberts A."/>
            <person name="Saif S."/>
            <person name="Shea T."/>
            <person name="Sykes S."/>
            <person name="Wortman J."/>
            <person name="Nusbaum C."/>
            <person name="Birren B."/>
        </authorList>
    </citation>
    <scope>NUCLEOTIDE SEQUENCE [LARGE SCALE GENOMIC DNA]</scope>
    <source>
        <strain evidence="2">NJM9701</strain>
    </source>
</reference>
<dbReference type="OrthoDB" id="68029at2759"/>
<feature type="region of interest" description="Disordered" evidence="1">
    <location>
        <begin position="83"/>
        <end position="106"/>
    </location>
</feature>
<dbReference type="GeneID" id="20079438"/>
<evidence type="ECO:0000313" key="2">
    <source>
        <dbReference type="EMBL" id="ETW08010.1"/>
    </source>
</evidence>
<protein>
    <submittedName>
        <fullName evidence="2">Uncharacterized protein</fullName>
    </submittedName>
</protein>
<accession>A0A024UPA9</accession>
<dbReference type="VEuPathDB" id="FungiDB:H310_02388"/>
<dbReference type="EMBL" id="KI913954">
    <property type="protein sequence ID" value="ETW08010.1"/>
    <property type="molecule type" value="Genomic_DNA"/>
</dbReference>
<proteinExistence type="predicted"/>
<gene>
    <name evidence="2" type="ORF">H310_02388</name>
</gene>
<name>A0A024UPA9_9STRA</name>
<sequence>MAELVIVEFHLLYTRATAMGNTALKAVCVRDDSLDMYTDVVDDSYHSPGTDTNDDEPVIEKTFNSALGDLRWDGDLVSLHLQTKDDVHEDQSERSATRQSRRRSPIKVLRAIVSPSTSVTTTKSPQDAYEEVCDQFNVIFDKNAPFSKPVLPEMNTTNSNDVELRVERVDEMSCPDGVTESCSSLPAANAQPELPKRMDEPQVTPLISVKTLADWPAHTWKIEDAIRETNDEDDLCSTACSSEYATDLSDDDEVDSADHLVSTFACSYRRSLSSMSSTPISQDDIPFVFAARSHFIVSDYICPCNDCPWYSVIDKHVQQSVHGVSTKVKGQVIRLLQAYSTYNEVMGFRPGMVQIARDCLFTSCGHENDASRVVCDVRRERVCQRVDLNQSNVNKRVICKS</sequence>
<feature type="compositionally biased region" description="Basic and acidic residues" evidence="1">
    <location>
        <begin position="83"/>
        <end position="96"/>
    </location>
</feature>
<dbReference type="AlphaFoldDB" id="A0A024UPA9"/>